<feature type="compositionally biased region" description="Polar residues" evidence="1">
    <location>
        <begin position="1172"/>
        <end position="1185"/>
    </location>
</feature>
<reference evidence="3 4" key="1">
    <citation type="submission" date="2013-02" db="EMBL/GenBank/DDBJ databases">
        <title>The Genome Sequence of Plasmodium vinckei vinckei.</title>
        <authorList>
            <consortium name="The Broad Institute Genome Sequencing Platform"/>
            <consortium name="The Broad Institute Genome Sequencing Center for Infectious Disease"/>
            <person name="Neafsey D."/>
            <person name="Cheeseman I."/>
            <person name="Volkman S."/>
            <person name="Adams J."/>
            <person name="Walker B."/>
            <person name="Young S.K."/>
            <person name="Zeng Q."/>
            <person name="Gargeya S."/>
            <person name="Fitzgerald M."/>
            <person name="Haas B."/>
            <person name="Abouelleil A."/>
            <person name="Alvarado L."/>
            <person name="Arachchi H.M."/>
            <person name="Berlin A.M."/>
            <person name="Chapman S.B."/>
            <person name="Dewar J."/>
            <person name="Goldberg J."/>
            <person name="Griggs A."/>
            <person name="Gujja S."/>
            <person name="Hansen M."/>
            <person name="Howarth C."/>
            <person name="Imamovic A."/>
            <person name="Larimer J."/>
            <person name="McCowan C."/>
            <person name="Murphy C."/>
            <person name="Neiman D."/>
            <person name="Pearson M."/>
            <person name="Priest M."/>
            <person name="Roberts A."/>
            <person name="Saif S."/>
            <person name="Shea T."/>
            <person name="Sisk P."/>
            <person name="Sykes S."/>
            <person name="Wortman J."/>
            <person name="Nusbaum C."/>
            <person name="Birren B."/>
        </authorList>
    </citation>
    <scope>NUCLEOTIDE SEQUENCE [LARGE SCALE GENOMIC DNA]</scope>
    <source>
        <strain evidence="4">vinckei</strain>
    </source>
</reference>
<feature type="compositionally biased region" description="Polar residues" evidence="1">
    <location>
        <begin position="1114"/>
        <end position="1129"/>
    </location>
</feature>
<dbReference type="Gene3D" id="3.90.70.10">
    <property type="entry name" value="Cysteine proteinases"/>
    <property type="match status" value="1"/>
</dbReference>
<feature type="compositionally biased region" description="Low complexity" evidence="1">
    <location>
        <begin position="1310"/>
        <end position="1322"/>
    </location>
</feature>
<dbReference type="CDD" id="cd02619">
    <property type="entry name" value="Peptidase_C1"/>
    <property type="match status" value="1"/>
</dbReference>
<dbReference type="Proteomes" id="UP000030681">
    <property type="component" value="Unassembled WGS sequence"/>
</dbReference>
<feature type="region of interest" description="Disordered" evidence="1">
    <location>
        <begin position="1114"/>
        <end position="1335"/>
    </location>
</feature>
<organism evidence="3 4">
    <name type="scientific">Plasmodium vinckei vinckei</name>
    <dbReference type="NCBI Taxonomy" id="54757"/>
    <lineage>
        <taxon>Eukaryota</taxon>
        <taxon>Sar</taxon>
        <taxon>Alveolata</taxon>
        <taxon>Apicomplexa</taxon>
        <taxon>Aconoidasida</taxon>
        <taxon>Haemosporida</taxon>
        <taxon>Plasmodiidae</taxon>
        <taxon>Plasmodium</taxon>
        <taxon>Plasmodium (Vinckeia)</taxon>
    </lineage>
</organism>
<feature type="compositionally biased region" description="Basic and acidic residues" evidence="1">
    <location>
        <begin position="279"/>
        <end position="289"/>
    </location>
</feature>
<name>A0A081I9U2_PLAVN</name>
<feature type="compositionally biased region" description="Basic and acidic residues" evidence="1">
    <location>
        <begin position="1144"/>
        <end position="1171"/>
    </location>
</feature>
<feature type="region of interest" description="Disordered" evidence="1">
    <location>
        <begin position="21"/>
        <end position="419"/>
    </location>
</feature>
<evidence type="ECO:0000259" key="2">
    <source>
        <dbReference type="SMART" id="SM00645"/>
    </source>
</evidence>
<feature type="compositionally biased region" description="Polar residues" evidence="1">
    <location>
        <begin position="177"/>
        <end position="208"/>
    </location>
</feature>
<feature type="compositionally biased region" description="Low complexity" evidence="1">
    <location>
        <begin position="378"/>
        <end position="395"/>
    </location>
</feature>
<feature type="domain" description="Peptidase C1A papain C-terminal" evidence="2">
    <location>
        <begin position="819"/>
        <end position="1070"/>
    </location>
</feature>
<evidence type="ECO:0000313" key="3">
    <source>
        <dbReference type="EMBL" id="KEG00450.1"/>
    </source>
</evidence>
<proteinExistence type="predicted"/>
<protein>
    <recommendedName>
        <fullName evidence="2">Peptidase C1A papain C-terminal domain-containing protein</fullName>
    </recommendedName>
</protein>
<feature type="compositionally biased region" description="Polar residues" evidence="1">
    <location>
        <begin position="260"/>
        <end position="278"/>
    </location>
</feature>
<feature type="compositionally biased region" description="Polar residues" evidence="1">
    <location>
        <begin position="96"/>
        <end position="126"/>
    </location>
</feature>
<dbReference type="GO" id="GO:0006508">
    <property type="term" value="P:proteolysis"/>
    <property type="evidence" value="ECO:0007669"/>
    <property type="project" value="InterPro"/>
</dbReference>
<gene>
    <name evidence="3" type="ORF">YYE_04634</name>
</gene>
<evidence type="ECO:0000313" key="4">
    <source>
        <dbReference type="Proteomes" id="UP000030681"/>
    </source>
</evidence>
<feature type="compositionally biased region" description="Polar residues" evidence="1">
    <location>
        <begin position="1297"/>
        <end position="1309"/>
    </location>
</feature>
<evidence type="ECO:0000256" key="1">
    <source>
        <dbReference type="SAM" id="MobiDB-lite"/>
    </source>
</evidence>
<dbReference type="GO" id="GO:0008234">
    <property type="term" value="F:cysteine-type peptidase activity"/>
    <property type="evidence" value="ECO:0007669"/>
    <property type="project" value="InterPro"/>
</dbReference>
<accession>A0A081I9U2</accession>
<feature type="compositionally biased region" description="Basic and acidic residues" evidence="1">
    <location>
        <begin position="133"/>
        <end position="149"/>
    </location>
</feature>
<feature type="compositionally biased region" description="Basic and acidic residues" evidence="1">
    <location>
        <begin position="1192"/>
        <end position="1205"/>
    </location>
</feature>
<feature type="compositionally biased region" description="Basic and acidic residues" evidence="1">
    <location>
        <begin position="312"/>
        <end position="340"/>
    </location>
</feature>
<feature type="compositionally biased region" description="Pro residues" evidence="1">
    <location>
        <begin position="55"/>
        <end position="64"/>
    </location>
</feature>
<dbReference type="InterPro" id="IPR038765">
    <property type="entry name" value="Papain-like_cys_pep_sf"/>
</dbReference>
<dbReference type="SMART" id="SM00645">
    <property type="entry name" value="Pept_C1"/>
    <property type="match status" value="1"/>
</dbReference>
<dbReference type="Pfam" id="PF00112">
    <property type="entry name" value="Peptidase_C1"/>
    <property type="match status" value="1"/>
</dbReference>
<dbReference type="SUPFAM" id="SSF54001">
    <property type="entry name" value="Cysteine proteinases"/>
    <property type="match status" value="1"/>
</dbReference>
<feature type="compositionally biased region" description="Basic and acidic residues" evidence="1">
    <location>
        <begin position="1272"/>
        <end position="1296"/>
    </location>
</feature>
<dbReference type="EMBL" id="KL446956">
    <property type="protein sequence ID" value="KEG00450.1"/>
    <property type="molecule type" value="Genomic_DNA"/>
</dbReference>
<sequence length="1426" mass="156013">MNSSVCNFLSYTLLIRYSIEAGTDGNGTGNTLTDVSTSGDNGKVASGQEAGGSPSPAPDSPPASPEVQGSDKVEGSEQEDPPTNEGGSKATDQDSKGVSGTEQGDSASSKTKEGATTQDASLPSTDDQPDLSKGQDSDKVKGTEEEKPSPSDGGPQAPGGNIKEGSDSEQSDSESSKTQQGGSSSDKPSQETITQDGSTSNTGDQTDPSKGKAGSTDPLKQSPESGDQLETKSEISNSEPGAPGSGTSLPEGAKAGVSAPTVSVSGTSGQGNDVTQLQKSDDGQTKGDKSASNSDDPNPKAKESENPSEVDNTLKKSTEGTDDTSVGKDKQPSEDPEKVKIPPTSDSKPASDKEELPTAPGAPENKVPGSEQSDALTSNPTSDSQSQISSPSVDNLLPTGQESGNHLDIPQGDSPSVEPLENSILTMPVENYNVKSAMLKNYKGLKITGECNAIFSIFFVPYIHVDVDTKANQISITSTKNEIKGTSEGVPTQSINFKSEEDNLQNECVENKTFKIVVYLDNDVLYVKWKVYDPSVETQPNTNVDVRKYQLTNFEFPITSIQVHNVKVGSKIVTLESKNYTINDDVPEKCEEIASDCFLHGNVNIERCYKCSLLYQKKPLTDQCYNYLSTEYKESLQADKVTAQSEDEINYGVIGHIDNILDGIFNVNDNNKELKKFEELSDETKNDILLYCNELKESDVSGTLEEYALGAAEDVYTNLTKLITNNMEDSIAKLKSKLMNPAICLKDVNKWGEKKTGLVLPELSSNNSDNTNEKDDTKTDIKSDEKLEEGFDGVIDLPLLHENELAGYTTIEDYQYCNNEYCDRLKDKTSCISKINVEDQGNCATSWLFASKLHLDTIGCMKGHDNFSASALYVANCSKKDSKDKCLTGSNPLEFLNIIDENKFLPTTSNLPYSYKKVGNECPQTMENWTNLWKDVKLLKSENNDKSLNTNGYISYQSKHFKDNFNEYANLIKHEIQNKGSVIAYVNSKDINSYDFNGNKVHKLCGSATPDMAVNIIGYGKYLNENNEVKSFWLVRNSWGKHWADEGNFKVDIETPENCEHNFIHTFATFNIYVPFVKKNIQSESEINLYYSKNSPDFFNNLYLKNLDADNTNKDSLIQGQDEPSSDSTVEVKEQSAGDGTKQSSEEGEQKSSKEGEAKEKSESEKEKKTNENPGSSGSQSTDLPTSPPAKAPEETQKDETKQEQVQEQVDSQKPSTGQEPKAQDGAQKEEQNKVQEQGQGGSQNQSPDQAVKTGQQGNAEGTKVPENTGEQEGKKEDANKEVTTKEDPNKPKEPSSSEGQQNVQQPTVEQDGQQDNQQEDQMVSDEPQAESTTEAELPANLKHEFMHILKQIKNGKVKMNLVKYGTELSMVDDHSCLRSYAINHEKKSECEDFCSKNWNVCKDEISPGYCLTKLYNSNNCYFCFV</sequence>
<dbReference type="InterPro" id="IPR000668">
    <property type="entry name" value="Peptidase_C1A_C"/>
</dbReference>